<dbReference type="PRINTS" id="PR00778">
    <property type="entry name" value="HTHARSR"/>
</dbReference>
<dbReference type="InterPro" id="IPR001845">
    <property type="entry name" value="HTH_ArsR_DNA-bd_dom"/>
</dbReference>
<proteinExistence type="predicted"/>
<dbReference type="CDD" id="cd00090">
    <property type="entry name" value="HTH_ARSR"/>
    <property type="match status" value="1"/>
</dbReference>
<evidence type="ECO:0000256" key="2">
    <source>
        <dbReference type="ARBA" id="ARBA00023125"/>
    </source>
</evidence>
<dbReference type="EMBL" id="QRXY01000017">
    <property type="protein sequence ID" value="RGU44420.1"/>
    <property type="molecule type" value="Genomic_DNA"/>
</dbReference>
<feature type="domain" description="HTH arsR-type" evidence="4">
    <location>
        <begin position="226"/>
        <end position="318"/>
    </location>
</feature>
<organism evidence="5 6">
    <name type="scientific">Coprococcus comes</name>
    <dbReference type="NCBI Taxonomy" id="410072"/>
    <lineage>
        <taxon>Bacteria</taxon>
        <taxon>Bacillati</taxon>
        <taxon>Bacillota</taxon>
        <taxon>Clostridia</taxon>
        <taxon>Lachnospirales</taxon>
        <taxon>Lachnospiraceae</taxon>
        <taxon>Coprococcus</taxon>
    </lineage>
</organism>
<dbReference type="AlphaFoldDB" id="A0A412T3C9"/>
<dbReference type="InterPro" id="IPR051011">
    <property type="entry name" value="Metal_resp_trans_reg"/>
</dbReference>
<evidence type="ECO:0000259" key="4">
    <source>
        <dbReference type="PROSITE" id="PS50987"/>
    </source>
</evidence>
<dbReference type="PANTHER" id="PTHR43132">
    <property type="entry name" value="ARSENICAL RESISTANCE OPERON REPRESSOR ARSR-RELATED"/>
    <property type="match status" value="1"/>
</dbReference>
<comment type="caution">
    <text evidence="5">The sequence shown here is derived from an EMBL/GenBank/DDBJ whole genome shotgun (WGS) entry which is preliminary data.</text>
</comment>
<sequence length="318" mass="38735">MILDMFSEEDIKVVVSYLPVWEFFFSMHVLSNPEHHVSRQKWVQSKEKCLPELVKEIRNLKTLTNEWILIIDSEKWSEIRQMEIIEMIRYFRKKNIYQWNHWVKETTGNEMTRKERDRILNVMEAYYETVFRKEEMILRPYLIRVIQNEKRKCQAEGLWNWIGKIHTRLQVEETEVIYLKNHEFKYKKKELNTVFLTVSTFVYPHLWLFKHRQELEVVKGVIVESIESDIPEDLVQIFKVLGDKTRLRIIKLLMQNVCTTQELAQKLEISEAAVSKHLQIMWKADLVHKNKKGFFVEYEFKEDMINYIPYKFYEMITI</sequence>
<evidence type="ECO:0000313" key="5">
    <source>
        <dbReference type="EMBL" id="RGU44420.1"/>
    </source>
</evidence>
<evidence type="ECO:0000256" key="3">
    <source>
        <dbReference type="ARBA" id="ARBA00023163"/>
    </source>
</evidence>
<evidence type="ECO:0000256" key="1">
    <source>
        <dbReference type="ARBA" id="ARBA00023015"/>
    </source>
</evidence>
<keyword evidence="2" id="KW-0238">DNA-binding</keyword>
<dbReference type="InterPro" id="IPR036390">
    <property type="entry name" value="WH_DNA-bd_sf"/>
</dbReference>
<dbReference type="Proteomes" id="UP000285693">
    <property type="component" value="Unassembled WGS sequence"/>
</dbReference>
<dbReference type="SUPFAM" id="SSF46785">
    <property type="entry name" value="Winged helix' DNA-binding domain"/>
    <property type="match status" value="1"/>
</dbReference>
<gene>
    <name evidence="5" type="ORF">DWW65_12425</name>
</gene>
<dbReference type="NCBIfam" id="NF033788">
    <property type="entry name" value="HTH_metalloreg"/>
    <property type="match status" value="1"/>
</dbReference>
<dbReference type="InterPro" id="IPR036388">
    <property type="entry name" value="WH-like_DNA-bd_sf"/>
</dbReference>
<evidence type="ECO:0000313" key="6">
    <source>
        <dbReference type="Proteomes" id="UP000285693"/>
    </source>
</evidence>
<dbReference type="InterPro" id="IPR011991">
    <property type="entry name" value="ArsR-like_HTH"/>
</dbReference>
<name>A0A412T3C9_9FIRM</name>
<dbReference type="GO" id="GO:0003700">
    <property type="term" value="F:DNA-binding transcription factor activity"/>
    <property type="evidence" value="ECO:0007669"/>
    <property type="project" value="InterPro"/>
</dbReference>
<dbReference type="Pfam" id="PF01022">
    <property type="entry name" value="HTH_5"/>
    <property type="match status" value="1"/>
</dbReference>
<protein>
    <submittedName>
        <fullName evidence="5">ArsR family transcriptional regulator</fullName>
    </submittedName>
</protein>
<reference evidence="5 6" key="1">
    <citation type="submission" date="2018-08" db="EMBL/GenBank/DDBJ databases">
        <title>A genome reference for cultivated species of the human gut microbiota.</title>
        <authorList>
            <person name="Zou Y."/>
            <person name="Xue W."/>
            <person name="Luo G."/>
        </authorList>
    </citation>
    <scope>NUCLEOTIDE SEQUENCE [LARGE SCALE GENOMIC DNA]</scope>
    <source>
        <strain evidence="5 6">AF16-31</strain>
    </source>
</reference>
<keyword evidence="1" id="KW-0805">Transcription regulation</keyword>
<dbReference type="GO" id="GO:0003677">
    <property type="term" value="F:DNA binding"/>
    <property type="evidence" value="ECO:0007669"/>
    <property type="project" value="UniProtKB-KW"/>
</dbReference>
<dbReference type="SMART" id="SM00418">
    <property type="entry name" value="HTH_ARSR"/>
    <property type="match status" value="1"/>
</dbReference>
<dbReference type="PROSITE" id="PS50987">
    <property type="entry name" value="HTH_ARSR_2"/>
    <property type="match status" value="1"/>
</dbReference>
<dbReference type="Gene3D" id="1.10.10.10">
    <property type="entry name" value="Winged helix-like DNA-binding domain superfamily/Winged helix DNA-binding domain"/>
    <property type="match status" value="1"/>
</dbReference>
<accession>A0A412T3C9</accession>
<dbReference type="PANTHER" id="PTHR43132:SF2">
    <property type="entry name" value="ARSENICAL RESISTANCE OPERON REPRESSOR ARSR-RELATED"/>
    <property type="match status" value="1"/>
</dbReference>
<dbReference type="RefSeq" id="WP_022220591.1">
    <property type="nucleotide sequence ID" value="NZ_JAAIOQ010000016.1"/>
</dbReference>
<keyword evidence="3" id="KW-0804">Transcription</keyword>